<dbReference type="Proteomes" id="UP001385951">
    <property type="component" value="Unassembled WGS sequence"/>
</dbReference>
<evidence type="ECO:0000313" key="2">
    <source>
        <dbReference type="EMBL" id="KAK7676948.1"/>
    </source>
</evidence>
<comment type="caution">
    <text evidence="2">The sequence shown here is derived from an EMBL/GenBank/DDBJ whole genome shotgun (WGS) entry which is preliminary data.</text>
</comment>
<proteinExistence type="predicted"/>
<organism evidence="2 3">
    <name type="scientific">Cerrena zonata</name>
    <dbReference type="NCBI Taxonomy" id="2478898"/>
    <lineage>
        <taxon>Eukaryota</taxon>
        <taxon>Fungi</taxon>
        <taxon>Dikarya</taxon>
        <taxon>Basidiomycota</taxon>
        <taxon>Agaricomycotina</taxon>
        <taxon>Agaricomycetes</taxon>
        <taxon>Polyporales</taxon>
        <taxon>Cerrenaceae</taxon>
        <taxon>Cerrena</taxon>
    </lineage>
</organism>
<name>A0AAW0F9L3_9APHY</name>
<protein>
    <recommendedName>
        <fullName evidence="1">BBC1/AIM3 cysteine proteinase-fold domain-containing protein</fullName>
    </recommendedName>
</protein>
<evidence type="ECO:0000313" key="3">
    <source>
        <dbReference type="Proteomes" id="UP001385951"/>
    </source>
</evidence>
<dbReference type="AlphaFoldDB" id="A0AAW0F9L3"/>
<evidence type="ECO:0000259" key="1">
    <source>
        <dbReference type="Pfam" id="PF25459"/>
    </source>
</evidence>
<keyword evidence="3" id="KW-1185">Reference proteome</keyword>
<accession>A0AAW0F9L3</accession>
<feature type="domain" description="BBC1/AIM3 cysteine proteinase-fold" evidence="1">
    <location>
        <begin position="121"/>
        <end position="316"/>
    </location>
</feature>
<dbReference type="EMBL" id="JASBNA010000099">
    <property type="protein sequence ID" value="KAK7676948.1"/>
    <property type="molecule type" value="Genomic_DNA"/>
</dbReference>
<reference evidence="2 3" key="1">
    <citation type="submission" date="2022-09" db="EMBL/GenBank/DDBJ databases">
        <authorList>
            <person name="Palmer J.M."/>
        </authorList>
    </citation>
    <scope>NUCLEOTIDE SEQUENCE [LARGE SCALE GENOMIC DNA]</scope>
    <source>
        <strain evidence="2 3">DSM 7382</strain>
    </source>
</reference>
<dbReference type="InterPro" id="IPR057402">
    <property type="entry name" value="AIM3_BBC1_C"/>
</dbReference>
<sequence length="331" mass="36869">MLPTRTRSIPAPSRSALDENFTLSFPPATQHGTQALDLAYYFHSTTYWDTPWYAAEHPVPPPIAEKRPSIFQYSWEYHGSKRVLYGVGLFEDLSYCWYTVQWDSSQDADPNDTRAVQRSAQYLPRPQPWDQAALVSAHETYGETIAGFAESYEGTGQWCGTGECWDLASDAFKYFAQFDYVPKPLGSTARTHGHLIFEGKAVGAGLENQIGRWRGGDDRVRRGDIVQWITAKLKMPNGGEATMGAPDHTAVIVSDCVPSVQVRDGMIVKPGEVGTIEVVEQGKSTAPKRAKYDLKMLREGELWIYRPVGMVEYLGTDVVPKCPEHVGALSI</sequence>
<dbReference type="Pfam" id="PF25459">
    <property type="entry name" value="AIM3_BBC1_C"/>
    <property type="match status" value="1"/>
</dbReference>
<gene>
    <name evidence="2" type="ORF">QCA50_020066</name>
</gene>